<dbReference type="AlphaFoldDB" id="A0A365L620"/>
<protein>
    <recommendedName>
        <fullName evidence="4">Oligosaccharide repeat unit polymerase</fullName>
    </recommendedName>
</protein>
<evidence type="ECO:0000313" key="2">
    <source>
        <dbReference type="EMBL" id="RAZ80717.1"/>
    </source>
</evidence>
<evidence type="ECO:0000256" key="1">
    <source>
        <dbReference type="SAM" id="Phobius"/>
    </source>
</evidence>
<feature type="transmembrane region" description="Helical" evidence="1">
    <location>
        <begin position="354"/>
        <end position="375"/>
    </location>
</feature>
<feature type="transmembrane region" description="Helical" evidence="1">
    <location>
        <begin position="207"/>
        <end position="223"/>
    </location>
</feature>
<keyword evidence="1" id="KW-1133">Transmembrane helix</keyword>
<keyword evidence="3" id="KW-1185">Reference proteome</keyword>
<sequence length="442" mass="50833">MIILLYFLSVITVSYFLFYVLKKSKLNWVNPLSLFTINFLLYFLVMPFLILFTESFTVYMVDNPDSLFFRLHLTIFIFFISVIVGYKLLEGTVINKKLINREKQIFEGENNYLLIDILIFNFFLIIFIISFYNFFSSGYLFYIENMSNRIFLTQGKGYYQWGLTLFAPLSVYYLDKYLVNKNKLILILFLLSFVISNLMYISLGFRGRSLILIVTLILLYSIRNKSSIKNVVIATGLLVPLYLLLGVLREYIAGSGLERFSYKFDLIDFVEKAKMTLGVSEYLAILLERYSEINTFVLGKTFFSLLTFPIPSSIFPSKPYGSGPIVSNVISPGVYTIGGEYNTSFTISLIGEGYINFGYFGVLIVGFIFGCALKFLDVLIKKENDYLPIYLVLLVGLVNKVLVGEFLGAMSGILFEIIPLIFVIKISRKIRRKNAKKSKQFI</sequence>
<evidence type="ECO:0000313" key="3">
    <source>
        <dbReference type="Proteomes" id="UP000251002"/>
    </source>
</evidence>
<feature type="transmembrane region" description="Helical" evidence="1">
    <location>
        <begin position="110"/>
        <end position="132"/>
    </location>
</feature>
<feature type="transmembrane region" description="Helical" evidence="1">
    <location>
        <begin position="67"/>
        <end position="89"/>
    </location>
</feature>
<gene>
    <name evidence="2" type="ORF">DP120_00035</name>
</gene>
<proteinExistence type="predicted"/>
<evidence type="ECO:0008006" key="4">
    <source>
        <dbReference type="Google" id="ProtNLM"/>
    </source>
</evidence>
<feature type="transmembrane region" description="Helical" evidence="1">
    <location>
        <begin position="34"/>
        <end position="61"/>
    </location>
</feature>
<keyword evidence="1" id="KW-0472">Membrane</keyword>
<dbReference type="InterPro" id="IPR029468">
    <property type="entry name" value="O-ag_pol_Wzy"/>
</dbReference>
<feature type="transmembrane region" description="Helical" evidence="1">
    <location>
        <begin position="6"/>
        <end position="22"/>
    </location>
</feature>
<feature type="transmembrane region" description="Helical" evidence="1">
    <location>
        <begin position="409"/>
        <end position="427"/>
    </location>
</feature>
<dbReference type="Pfam" id="PF14296">
    <property type="entry name" value="O-ag_pol_Wzy"/>
    <property type="match status" value="1"/>
</dbReference>
<feature type="transmembrane region" description="Helical" evidence="1">
    <location>
        <begin position="158"/>
        <end position="175"/>
    </location>
</feature>
<feature type="transmembrane region" description="Helical" evidence="1">
    <location>
        <begin position="184"/>
        <end position="201"/>
    </location>
</feature>
<reference evidence="2 3" key="1">
    <citation type="submission" date="2018-06" db="EMBL/GenBank/DDBJ databases">
        <title>The draft genome sequences of strains SCU63 and S1.</title>
        <authorList>
            <person name="Gan L."/>
        </authorList>
    </citation>
    <scope>NUCLEOTIDE SEQUENCE [LARGE SCALE GENOMIC DNA]</scope>
    <source>
        <strain evidence="2 3">SCU63</strain>
    </source>
</reference>
<name>A0A365L620_9BACL</name>
<dbReference type="EMBL" id="QLZR01000001">
    <property type="protein sequence ID" value="RAZ80717.1"/>
    <property type="molecule type" value="Genomic_DNA"/>
</dbReference>
<organism evidence="2 3">
    <name type="scientific">Planococcus halotolerans</name>
    <dbReference type="NCBI Taxonomy" id="2233542"/>
    <lineage>
        <taxon>Bacteria</taxon>
        <taxon>Bacillati</taxon>
        <taxon>Bacillota</taxon>
        <taxon>Bacilli</taxon>
        <taxon>Bacillales</taxon>
        <taxon>Caryophanaceae</taxon>
        <taxon>Planococcus</taxon>
    </lineage>
</organism>
<dbReference type="Proteomes" id="UP000251002">
    <property type="component" value="Unassembled WGS sequence"/>
</dbReference>
<feature type="transmembrane region" description="Helical" evidence="1">
    <location>
        <begin position="230"/>
        <end position="248"/>
    </location>
</feature>
<accession>A0A365L620</accession>
<keyword evidence="1" id="KW-0812">Transmembrane</keyword>
<dbReference type="NCBIfam" id="TIGR04370">
    <property type="entry name" value="glyco_rpt_poly"/>
    <property type="match status" value="1"/>
</dbReference>
<dbReference type="RefSeq" id="WP_112221148.1">
    <property type="nucleotide sequence ID" value="NZ_CP196859.1"/>
</dbReference>
<comment type="caution">
    <text evidence="2">The sequence shown here is derived from an EMBL/GenBank/DDBJ whole genome shotgun (WGS) entry which is preliminary data.</text>
</comment>